<name>A0A151ZES3_TIELA</name>
<comment type="similarity">
    <text evidence="8">Belongs to the cyclophilin-type PPIase family. PPIL4 subfamily.</text>
</comment>
<dbReference type="Gene3D" id="3.30.70.330">
    <property type="match status" value="1"/>
</dbReference>
<evidence type="ECO:0000256" key="2">
    <source>
        <dbReference type="ARBA" id="ARBA00004123"/>
    </source>
</evidence>
<keyword evidence="3 7" id="KW-0694">RNA-binding</keyword>
<feature type="compositionally biased region" description="Polar residues" evidence="9">
    <location>
        <begin position="343"/>
        <end position="352"/>
    </location>
</feature>
<feature type="region of interest" description="Disordered" evidence="9">
    <location>
        <begin position="189"/>
        <end position="217"/>
    </location>
</feature>
<dbReference type="InterPro" id="IPR035538">
    <property type="entry name" value="Cyclophilin_PPIL4"/>
</dbReference>
<comment type="function">
    <text evidence="8">PPIases accelerate the folding of proteins. It catalyzes the cis-trans isomerization of proline imidic peptide bonds in oligopeptides.</text>
</comment>
<dbReference type="PANTHER" id="PTHR45843:SF1">
    <property type="entry name" value="PEPTIDYL-PROLYL CIS-TRANS ISOMERASE-LIKE 4"/>
    <property type="match status" value="1"/>
</dbReference>
<dbReference type="STRING" id="361077.A0A151ZES3"/>
<dbReference type="FunFam" id="2.40.100.10:FF:000015">
    <property type="entry name" value="Peptidyl-prolyl cis-trans isomerase"/>
    <property type="match status" value="1"/>
</dbReference>
<dbReference type="InterPro" id="IPR002130">
    <property type="entry name" value="Cyclophilin-type_PPIase_dom"/>
</dbReference>
<feature type="domain" description="PPIase cyclophilin-type" evidence="10">
    <location>
        <begin position="6"/>
        <end position="163"/>
    </location>
</feature>
<feature type="compositionally biased region" description="Polar residues" evidence="9">
    <location>
        <begin position="372"/>
        <end position="383"/>
    </location>
</feature>
<evidence type="ECO:0000256" key="9">
    <source>
        <dbReference type="SAM" id="MobiDB-lite"/>
    </source>
</evidence>
<feature type="compositionally biased region" description="Basic and acidic residues" evidence="9">
    <location>
        <begin position="384"/>
        <end position="466"/>
    </location>
</feature>
<dbReference type="Proteomes" id="UP000076078">
    <property type="component" value="Unassembled WGS sequence"/>
</dbReference>
<sequence length="466" mass="54713">MSVLIETNLGDIVIDLYTKECPITCKNFLKLCQLKYYNGCIFYNVQKDFLVETGDSTNTGKGGDSFYGITYGLEAKYFEDEIHPKKLTHKNIGTVATANKSRNQNDSRFYITTRSDIDYLDEKHTVFGQVVEGLDVLEKINNCFVQEGSNRPLKNIRIHHTILLDNPYDDSGIERVPMSPQYIERDEFRPEANEDSSQWDANQGKTKEQLEEELEKKDARSRSEMLEILGVLPDADVVPPEHVLFVCKLNPNTKSKDLFIIFSQCGKVLNAEVIRDAVTGDSLCYAFIEFSTKEECERAYLTKDNIVVDDRRIHVDFSQSVAKMKSHQNSFQKFIRARAKPPISSSSNTYKPNNNEDDSEDEDARYTKKLKSNSNRVEYQYNTIDKHVDSSKNRDDNSRDDRYRHDKNRGYRDKEYRDNRDRDYHEQRYSDRGRDERYRDERNRNNNDRGNYEKRDRYRDERGYKR</sequence>
<proteinExistence type="inferred from homology"/>
<dbReference type="Gene3D" id="2.40.100.10">
    <property type="entry name" value="Cyclophilin-like"/>
    <property type="match status" value="1"/>
</dbReference>
<dbReference type="AlphaFoldDB" id="A0A151ZES3"/>
<dbReference type="OMA" id="APKCCEN"/>
<dbReference type="FunCoup" id="A0A151ZES3">
    <property type="interactions" value="826"/>
</dbReference>
<protein>
    <recommendedName>
        <fullName evidence="8">Peptidyl-prolyl cis-trans isomerase</fullName>
        <shortName evidence="8">PPIase</shortName>
        <ecNumber evidence="8">5.2.1.8</ecNumber>
    </recommendedName>
</protein>
<dbReference type="EMBL" id="LODT01000029">
    <property type="protein sequence ID" value="KYQ92410.1"/>
    <property type="molecule type" value="Genomic_DNA"/>
</dbReference>
<comment type="caution">
    <text evidence="12">The sequence shown here is derived from an EMBL/GenBank/DDBJ whole genome shotgun (WGS) entry which is preliminary data.</text>
</comment>
<dbReference type="InterPro" id="IPR000504">
    <property type="entry name" value="RRM_dom"/>
</dbReference>
<evidence type="ECO:0000256" key="4">
    <source>
        <dbReference type="ARBA" id="ARBA00023110"/>
    </source>
</evidence>
<evidence type="ECO:0000256" key="7">
    <source>
        <dbReference type="PROSITE-ProRule" id="PRU00176"/>
    </source>
</evidence>
<dbReference type="OrthoDB" id="2083at2759"/>
<dbReference type="CDD" id="cd12235">
    <property type="entry name" value="RRM_PPIL4"/>
    <property type="match status" value="1"/>
</dbReference>
<feature type="compositionally biased region" description="Basic and acidic residues" evidence="9">
    <location>
        <begin position="205"/>
        <end position="217"/>
    </location>
</feature>
<dbReference type="PROSITE" id="PS50102">
    <property type="entry name" value="RRM"/>
    <property type="match status" value="1"/>
</dbReference>
<evidence type="ECO:0000256" key="5">
    <source>
        <dbReference type="ARBA" id="ARBA00023235"/>
    </source>
</evidence>
<dbReference type="InterPro" id="IPR035979">
    <property type="entry name" value="RBD_domain_sf"/>
</dbReference>
<dbReference type="SUPFAM" id="SSF54928">
    <property type="entry name" value="RNA-binding domain, RBD"/>
    <property type="match status" value="1"/>
</dbReference>
<comment type="subcellular location">
    <subcellularLocation>
        <location evidence="2 8">Nucleus</location>
    </subcellularLocation>
</comment>
<keyword evidence="13" id="KW-1185">Reference proteome</keyword>
<dbReference type="GO" id="GO:0003723">
    <property type="term" value="F:RNA binding"/>
    <property type="evidence" value="ECO:0007669"/>
    <property type="project" value="UniProtKB-UniRule"/>
</dbReference>
<comment type="catalytic activity">
    <reaction evidence="1 8">
        <text>[protein]-peptidylproline (omega=180) = [protein]-peptidylproline (omega=0)</text>
        <dbReference type="Rhea" id="RHEA:16237"/>
        <dbReference type="Rhea" id="RHEA-COMP:10747"/>
        <dbReference type="Rhea" id="RHEA-COMP:10748"/>
        <dbReference type="ChEBI" id="CHEBI:83833"/>
        <dbReference type="ChEBI" id="CHEBI:83834"/>
        <dbReference type="EC" id="5.2.1.8"/>
    </reaction>
</comment>
<dbReference type="SMART" id="SM00360">
    <property type="entry name" value="RRM"/>
    <property type="match status" value="1"/>
</dbReference>
<feature type="domain" description="RRM" evidence="11">
    <location>
        <begin position="242"/>
        <end position="320"/>
    </location>
</feature>
<evidence type="ECO:0000256" key="1">
    <source>
        <dbReference type="ARBA" id="ARBA00000971"/>
    </source>
</evidence>
<feature type="compositionally biased region" description="Polar residues" evidence="9">
    <location>
        <begin position="195"/>
        <end position="204"/>
    </location>
</feature>
<dbReference type="CDD" id="cd01921">
    <property type="entry name" value="cyclophilin_RRM"/>
    <property type="match status" value="1"/>
</dbReference>
<keyword evidence="4 8" id="KW-0697">Rotamase</keyword>
<dbReference type="InParanoid" id="A0A151ZES3"/>
<dbReference type="InterPro" id="IPR035542">
    <property type="entry name" value="CRIP"/>
</dbReference>
<dbReference type="EC" id="5.2.1.8" evidence="8"/>
<dbReference type="PROSITE" id="PS50072">
    <property type="entry name" value="CSA_PPIASE_2"/>
    <property type="match status" value="1"/>
</dbReference>
<keyword evidence="6 8" id="KW-0539">Nucleus</keyword>
<dbReference type="InterPro" id="IPR029000">
    <property type="entry name" value="Cyclophilin-like_dom_sf"/>
</dbReference>
<evidence type="ECO:0000256" key="8">
    <source>
        <dbReference type="RuleBase" id="RU365081"/>
    </source>
</evidence>
<evidence type="ECO:0000256" key="3">
    <source>
        <dbReference type="ARBA" id="ARBA00022884"/>
    </source>
</evidence>
<dbReference type="Pfam" id="PF00160">
    <property type="entry name" value="Pro_isomerase"/>
    <property type="match status" value="1"/>
</dbReference>
<evidence type="ECO:0000313" key="12">
    <source>
        <dbReference type="EMBL" id="KYQ92410.1"/>
    </source>
</evidence>
<evidence type="ECO:0000256" key="6">
    <source>
        <dbReference type="ARBA" id="ARBA00023242"/>
    </source>
</evidence>
<dbReference type="InterPro" id="IPR012677">
    <property type="entry name" value="Nucleotide-bd_a/b_plait_sf"/>
</dbReference>
<dbReference type="PRINTS" id="PR00153">
    <property type="entry name" value="CSAPPISMRASE"/>
</dbReference>
<organism evidence="12 13">
    <name type="scientific">Tieghemostelium lacteum</name>
    <name type="common">Slime mold</name>
    <name type="synonym">Dictyostelium lacteum</name>
    <dbReference type="NCBI Taxonomy" id="361077"/>
    <lineage>
        <taxon>Eukaryota</taxon>
        <taxon>Amoebozoa</taxon>
        <taxon>Evosea</taxon>
        <taxon>Eumycetozoa</taxon>
        <taxon>Dictyostelia</taxon>
        <taxon>Dictyosteliales</taxon>
        <taxon>Raperosteliaceae</taxon>
        <taxon>Tieghemostelium</taxon>
    </lineage>
</organism>
<keyword evidence="5 8" id="KW-0413">Isomerase</keyword>
<dbReference type="SUPFAM" id="SSF50891">
    <property type="entry name" value="Cyclophilin-like"/>
    <property type="match status" value="1"/>
</dbReference>
<accession>A0A151ZES3</accession>
<reference evidence="12 13" key="1">
    <citation type="submission" date="2015-12" db="EMBL/GenBank/DDBJ databases">
        <title>Dictyostelia acquired genes for synthesis and detection of signals that induce cell-type specialization by lateral gene transfer from prokaryotes.</title>
        <authorList>
            <person name="Gloeckner G."/>
            <person name="Schaap P."/>
        </authorList>
    </citation>
    <scope>NUCLEOTIDE SEQUENCE [LARGE SCALE GENOMIC DNA]</scope>
    <source>
        <strain evidence="12 13">TK</strain>
    </source>
</reference>
<evidence type="ECO:0000259" key="10">
    <source>
        <dbReference type="PROSITE" id="PS50072"/>
    </source>
</evidence>
<evidence type="ECO:0000313" key="13">
    <source>
        <dbReference type="Proteomes" id="UP000076078"/>
    </source>
</evidence>
<dbReference type="GO" id="GO:0003755">
    <property type="term" value="F:peptidyl-prolyl cis-trans isomerase activity"/>
    <property type="evidence" value="ECO:0007669"/>
    <property type="project" value="UniProtKB-UniRule"/>
</dbReference>
<dbReference type="PANTHER" id="PTHR45843">
    <property type="entry name" value="PEPTIDYL-PROLYL CIS-TRANS ISOMERASE-LIKE 4"/>
    <property type="match status" value="1"/>
</dbReference>
<gene>
    <name evidence="12" type="ORF">DLAC_06386</name>
</gene>
<dbReference type="GO" id="GO:0005634">
    <property type="term" value="C:nucleus"/>
    <property type="evidence" value="ECO:0007669"/>
    <property type="project" value="UniProtKB-SubCell"/>
</dbReference>
<feature type="region of interest" description="Disordered" evidence="9">
    <location>
        <begin position="337"/>
        <end position="466"/>
    </location>
</feature>
<evidence type="ECO:0000259" key="11">
    <source>
        <dbReference type="PROSITE" id="PS50102"/>
    </source>
</evidence>
<dbReference type="Pfam" id="PF00076">
    <property type="entry name" value="RRM_1"/>
    <property type="match status" value="1"/>
</dbReference>